<keyword evidence="2" id="KW-0677">Repeat</keyword>
<dbReference type="Gene3D" id="3.30.160.60">
    <property type="entry name" value="Classic Zinc Finger"/>
    <property type="match status" value="2"/>
</dbReference>
<name>A0AAV0VA82_9STRA</name>
<dbReference type="EMBL" id="CANTFM010002352">
    <property type="protein sequence ID" value="CAI5746072.1"/>
    <property type="molecule type" value="Genomic_DNA"/>
</dbReference>
<evidence type="ECO:0000313" key="8">
    <source>
        <dbReference type="EMBL" id="CAI5746072.1"/>
    </source>
</evidence>
<protein>
    <recommendedName>
        <fullName evidence="7">C2H2-type domain-containing protein</fullName>
    </recommendedName>
</protein>
<proteinExistence type="predicted"/>
<keyword evidence="3 5" id="KW-0863">Zinc-finger</keyword>
<evidence type="ECO:0000256" key="3">
    <source>
        <dbReference type="ARBA" id="ARBA00022771"/>
    </source>
</evidence>
<evidence type="ECO:0000256" key="4">
    <source>
        <dbReference type="ARBA" id="ARBA00022833"/>
    </source>
</evidence>
<dbReference type="PANTHER" id="PTHR23235">
    <property type="entry name" value="KRUEPPEL-LIKE TRANSCRIPTION FACTOR"/>
    <property type="match status" value="1"/>
</dbReference>
<dbReference type="GO" id="GO:0008270">
    <property type="term" value="F:zinc ion binding"/>
    <property type="evidence" value="ECO:0007669"/>
    <property type="project" value="UniProtKB-KW"/>
</dbReference>
<evidence type="ECO:0000256" key="5">
    <source>
        <dbReference type="PROSITE-ProRule" id="PRU00042"/>
    </source>
</evidence>
<feature type="domain" description="C2H2-type" evidence="7">
    <location>
        <begin position="213"/>
        <end position="240"/>
    </location>
</feature>
<evidence type="ECO:0000256" key="2">
    <source>
        <dbReference type="ARBA" id="ARBA00022737"/>
    </source>
</evidence>
<dbReference type="GO" id="GO:0005634">
    <property type="term" value="C:nucleus"/>
    <property type="evidence" value="ECO:0007669"/>
    <property type="project" value="UniProtKB-ARBA"/>
</dbReference>
<organism evidence="8 9">
    <name type="scientific">Peronospora destructor</name>
    <dbReference type="NCBI Taxonomy" id="86335"/>
    <lineage>
        <taxon>Eukaryota</taxon>
        <taxon>Sar</taxon>
        <taxon>Stramenopiles</taxon>
        <taxon>Oomycota</taxon>
        <taxon>Peronosporomycetes</taxon>
        <taxon>Peronosporales</taxon>
        <taxon>Peronosporaceae</taxon>
        <taxon>Peronospora</taxon>
    </lineage>
</organism>
<evidence type="ECO:0000256" key="1">
    <source>
        <dbReference type="ARBA" id="ARBA00022723"/>
    </source>
</evidence>
<dbReference type="InterPro" id="IPR013087">
    <property type="entry name" value="Znf_C2H2_type"/>
</dbReference>
<dbReference type="PROSITE" id="PS50157">
    <property type="entry name" value="ZINC_FINGER_C2H2_2"/>
    <property type="match status" value="1"/>
</dbReference>
<comment type="caution">
    <text evidence="8">The sequence shown here is derived from an EMBL/GenBank/DDBJ whole genome shotgun (WGS) entry which is preliminary data.</text>
</comment>
<dbReference type="SMART" id="SM00355">
    <property type="entry name" value="ZnF_C2H2"/>
    <property type="match status" value="2"/>
</dbReference>
<gene>
    <name evidence="8" type="ORF">PDE001_LOCUS11092</name>
</gene>
<keyword evidence="4" id="KW-0862">Zinc</keyword>
<dbReference type="AlphaFoldDB" id="A0AAV0VA82"/>
<evidence type="ECO:0000256" key="6">
    <source>
        <dbReference type="SAM" id="MobiDB-lite"/>
    </source>
</evidence>
<dbReference type="PROSITE" id="PS00028">
    <property type="entry name" value="ZINC_FINGER_C2H2_1"/>
    <property type="match status" value="2"/>
</dbReference>
<evidence type="ECO:0000259" key="7">
    <source>
        <dbReference type="PROSITE" id="PS50157"/>
    </source>
</evidence>
<dbReference type="Proteomes" id="UP001162029">
    <property type="component" value="Unassembled WGS sequence"/>
</dbReference>
<dbReference type="PANTHER" id="PTHR23235:SF120">
    <property type="entry name" value="KRUPPEL-LIKE FACTOR 15"/>
    <property type="match status" value="1"/>
</dbReference>
<feature type="region of interest" description="Disordered" evidence="6">
    <location>
        <begin position="248"/>
        <end position="278"/>
    </location>
</feature>
<dbReference type="InterPro" id="IPR036236">
    <property type="entry name" value="Znf_C2H2_sf"/>
</dbReference>
<sequence>MERPLYDACLPIQAATGEASYVLILSSSTAGTGSSSAEVAGNQEESHFCKNGYSADTSTKATAPETARRQETELTSICRNLGVWSNLTAVESYIGGTTMTMSATIAALPLSLARTLVIPLSPAPVVIANSISAAPTRKRKRILGEYIRVHTGDKPYVCGGLGCSKRYSSRAATRFHRTPHAPSFTAEQSLDGSIHIGTDANSVQVRNSQTLRYVCSECGKRFRVRELLMAHLKVHATHRAAAFTSLAPSGSAETVIDPPQSMEEETSEKSSHSIVIPPPNDSMYLWDTIRAQQNQIEQLKEDIAIAWANFH</sequence>
<keyword evidence="1" id="KW-0479">Metal-binding</keyword>
<dbReference type="SUPFAM" id="SSF57667">
    <property type="entry name" value="beta-beta-alpha zinc fingers"/>
    <property type="match status" value="2"/>
</dbReference>
<keyword evidence="9" id="KW-1185">Reference proteome</keyword>
<evidence type="ECO:0000313" key="9">
    <source>
        <dbReference type="Proteomes" id="UP001162029"/>
    </source>
</evidence>
<accession>A0AAV0VA82</accession>
<dbReference type="GO" id="GO:0000981">
    <property type="term" value="F:DNA-binding transcription factor activity, RNA polymerase II-specific"/>
    <property type="evidence" value="ECO:0007669"/>
    <property type="project" value="TreeGrafter"/>
</dbReference>
<dbReference type="Pfam" id="PF00096">
    <property type="entry name" value="zf-C2H2"/>
    <property type="match status" value="1"/>
</dbReference>
<dbReference type="FunFam" id="3.30.160.60:FF:000340">
    <property type="entry name" value="zinc finger protein 473 isoform X1"/>
    <property type="match status" value="1"/>
</dbReference>
<dbReference type="GO" id="GO:0000978">
    <property type="term" value="F:RNA polymerase II cis-regulatory region sequence-specific DNA binding"/>
    <property type="evidence" value="ECO:0007669"/>
    <property type="project" value="TreeGrafter"/>
</dbReference>
<reference evidence="8" key="1">
    <citation type="submission" date="2022-12" db="EMBL/GenBank/DDBJ databases">
        <authorList>
            <person name="Webb A."/>
        </authorList>
    </citation>
    <scope>NUCLEOTIDE SEQUENCE</scope>
    <source>
        <strain evidence="8">Pd1</strain>
    </source>
</reference>